<sequence length="248" mass="27873">GKIQTKLAREADERASQNIFKARNKAFENVITIDLHGQHVKQAMRLLKLHLLFGMHVPSVQTLRVITGCGTHGMGKSKLKQSVTKLLEKEGIQWHEENRGTVLIKLDGYRELSFLESNSDTEWKLHEEASVFLYVEFSKIMYLTQLLVMTKTHERLNSIVINKDRVAVTYLFDKMEEWLGIVLLEVLQNGAAVPDFEKTQKGTPCMSLVQKDPEAARLGGGPANTDFTTSNNNNFVLGCTAQPCASNL</sequence>
<dbReference type="Proteomes" id="UP000593576">
    <property type="component" value="Unassembled WGS sequence"/>
</dbReference>
<dbReference type="InterPro" id="IPR055319">
    <property type="entry name" value="At5g58720-like"/>
</dbReference>
<feature type="non-terminal residue" evidence="2">
    <location>
        <position position="1"/>
    </location>
</feature>
<comment type="caution">
    <text evidence="2">The sequence shown here is derived from an EMBL/GenBank/DDBJ whole genome shotgun (WGS) entry which is preliminary data.</text>
</comment>
<dbReference type="Gene3D" id="3.30.1370.110">
    <property type="match status" value="1"/>
</dbReference>
<dbReference type="PROSITE" id="PS50828">
    <property type="entry name" value="SMR"/>
    <property type="match status" value="1"/>
</dbReference>
<reference evidence="2 3" key="1">
    <citation type="journal article" date="2019" name="Genome Biol. Evol.">
        <title>Insights into the evolution of the New World diploid cottons (Gossypium, subgenus Houzingenia) based on genome sequencing.</title>
        <authorList>
            <person name="Grover C.E."/>
            <person name="Arick M.A. 2nd"/>
            <person name="Thrash A."/>
            <person name="Conover J.L."/>
            <person name="Sanders W.S."/>
            <person name="Peterson D.G."/>
            <person name="Frelichowski J.E."/>
            <person name="Scheffler J.A."/>
            <person name="Scheffler B.E."/>
            <person name="Wendel J.F."/>
        </authorList>
    </citation>
    <scope>NUCLEOTIDE SEQUENCE [LARGE SCALE GENOMIC DNA]</scope>
    <source>
        <strain evidence="2">1</strain>
        <tissue evidence="2">Leaf</tissue>
    </source>
</reference>
<dbReference type="InterPro" id="IPR002625">
    <property type="entry name" value="Smr_dom"/>
</dbReference>
<dbReference type="Pfam" id="PF01713">
    <property type="entry name" value="Smr"/>
    <property type="match status" value="1"/>
</dbReference>
<dbReference type="PANTHER" id="PTHR47676:SF1">
    <property type="entry name" value="SMR DOMAIN-CONTAINING PROTEIN"/>
    <property type="match status" value="1"/>
</dbReference>
<proteinExistence type="predicted"/>
<dbReference type="InterPro" id="IPR036063">
    <property type="entry name" value="Smr_dom_sf"/>
</dbReference>
<dbReference type="PANTHER" id="PTHR47676">
    <property type="entry name" value="OS01G0225100 PROTEIN"/>
    <property type="match status" value="1"/>
</dbReference>
<dbReference type="SMART" id="SM00463">
    <property type="entry name" value="SMR"/>
    <property type="match status" value="1"/>
</dbReference>
<organism evidence="2 3">
    <name type="scientific">Gossypium schwendimanii</name>
    <name type="common">Cotton</name>
    <dbReference type="NCBI Taxonomy" id="34291"/>
    <lineage>
        <taxon>Eukaryota</taxon>
        <taxon>Viridiplantae</taxon>
        <taxon>Streptophyta</taxon>
        <taxon>Embryophyta</taxon>
        <taxon>Tracheophyta</taxon>
        <taxon>Spermatophyta</taxon>
        <taxon>Magnoliopsida</taxon>
        <taxon>eudicotyledons</taxon>
        <taxon>Gunneridae</taxon>
        <taxon>Pentapetalae</taxon>
        <taxon>rosids</taxon>
        <taxon>malvids</taxon>
        <taxon>Malvales</taxon>
        <taxon>Malvaceae</taxon>
        <taxon>Malvoideae</taxon>
        <taxon>Gossypium</taxon>
    </lineage>
</organism>
<name>A0A7J9KL34_GOSSC</name>
<evidence type="ECO:0000313" key="2">
    <source>
        <dbReference type="EMBL" id="MBA0847134.1"/>
    </source>
</evidence>
<gene>
    <name evidence="2" type="ORF">Goshw_013174</name>
</gene>
<dbReference type="SUPFAM" id="SSF160443">
    <property type="entry name" value="SMR domain-like"/>
    <property type="match status" value="1"/>
</dbReference>
<keyword evidence="3" id="KW-1185">Reference proteome</keyword>
<dbReference type="EMBL" id="JABFAF010000001">
    <property type="protein sequence ID" value="MBA0847134.1"/>
    <property type="molecule type" value="Genomic_DNA"/>
</dbReference>
<accession>A0A7J9KL34</accession>
<evidence type="ECO:0000259" key="1">
    <source>
        <dbReference type="PROSITE" id="PS50828"/>
    </source>
</evidence>
<feature type="domain" description="Smr" evidence="1">
    <location>
        <begin position="33"/>
        <end position="107"/>
    </location>
</feature>
<dbReference type="OrthoDB" id="3231855at2759"/>
<evidence type="ECO:0000313" key="3">
    <source>
        <dbReference type="Proteomes" id="UP000593576"/>
    </source>
</evidence>
<protein>
    <recommendedName>
        <fullName evidence="1">Smr domain-containing protein</fullName>
    </recommendedName>
</protein>
<dbReference type="AlphaFoldDB" id="A0A7J9KL34"/>